<comment type="subcellular location">
    <subcellularLocation>
        <location evidence="1">Endomembrane system</location>
        <topology evidence="1">Multi-pass membrane protein</topology>
    </subcellularLocation>
</comment>
<dbReference type="OrthoDB" id="10015035at2759"/>
<evidence type="ECO:0000256" key="3">
    <source>
        <dbReference type="ARBA" id="ARBA00022692"/>
    </source>
</evidence>
<evidence type="ECO:0000256" key="2">
    <source>
        <dbReference type="ARBA" id="ARBA00009598"/>
    </source>
</evidence>
<proteinExistence type="inferred from homology"/>
<evidence type="ECO:0000256" key="4">
    <source>
        <dbReference type="ARBA" id="ARBA00022989"/>
    </source>
</evidence>
<keyword evidence="5 6" id="KW-0472">Membrane</keyword>
<protein>
    <submittedName>
        <fullName evidence="8">SLC37A2 protein</fullName>
    </submittedName>
</protein>
<dbReference type="InterPro" id="IPR011701">
    <property type="entry name" value="MFS"/>
</dbReference>
<dbReference type="GO" id="GO:0012505">
    <property type="term" value="C:endomembrane system"/>
    <property type="evidence" value="ECO:0007669"/>
    <property type="project" value="UniProtKB-SubCell"/>
</dbReference>
<dbReference type="SUPFAM" id="SSF103473">
    <property type="entry name" value="MFS general substrate transporter"/>
    <property type="match status" value="1"/>
</dbReference>
<feature type="transmembrane region" description="Helical" evidence="6">
    <location>
        <begin position="117"/>
        <end position="137"/>
    </location>
</feature>
<feature type="transmembrane region" description="Helical" evidence="6">
    <location>
        <begin position="340"/>
        <end position="364"/>
    </location>
</feature>
<name>A0A8K0F224_BRALA</name>
<dbReference type="GO" id="GO:0035435">
    <property type="term" value="P:phosphate ion transmembrane transport"/>
    <property type="evidence" value="ECO:0007669"/>
    <property type="project" value="TreeGrafter"/>
</dbReference>
<keyword evidence="4 6" id="KW-1133">Transmembrane helix</keyword>
<dbReference type="GO" id="GO:0061513">
    <property type="term" value="F:glucose 6-phosphate:phosphate antiporter activity"/>
    <property type="evidence" value="ECO:0007669"/>
    <property type="project" value="TreeGrafter"/>
</dbReference>
<feature type="transmembrane region" description="Helical" evidence="6">
    <location>
        <begin position="313"/>
        <end position="334"/>
    </location>
</feature>
<dbReference type="AlphaFoldDB" id="A0A8K0F224"/>
<evidence type="ECO:0000313" key="9">
    <source>
        <dbReference type="Proteomes" id="UP000838412"/>
    </source>
</evidence>
<dbReference type="InterPro" id="IPR051337">
    <property type="entry name" value="OPA_Antiporter"/>
</dbReference>
<dbReference type="PANTHER" id="PTHR43826">
    <property type="entry name" value="GLUCOSE-6-PHOSPHATE EXCHANGER SLC37A4"/>
    <property type="match status" value="1"/>
</dbReference>
<dbReference type="InterPro" id="IPR036259">
    <property type="entry name" value="MFS_trans_sf"/>
</dbReference>
<dbReference type="InterPro" id="IPR000849">
    <property type="entry name" value="Sugar_P_transporter"/>
</dbReference>
<evidence type="ECO:0000256" key="6">
    <source>
        <dbReference type="SAM" id="Phobius"/>
    </source>
</evidence>
<feature type="transmembrane region" description="Helical" evidence="6">
    <location>
        <begin position="178"/>
        <end position="199"/>
    </location>
</feature>
<reference evidence="8" key="1">
    <citation type="submission" date="2022-01" db="EMBL/GenBank/DDBJ databases">
        <authorList>
            <person name="Braso-Vives M."/>
        </authorList>
    </citation>
    <scope>NUCLEOTIDE SEQUENCE</scope>
</reference>
<dbReference type="PANTHER" id="PTHR43826:SF8">
    <property type="entry name" value="MAJOR FACILITATOR SUPERFAMILY (MFS) PROFILE DOMAIN-CONTAINING PROTEIN"/>
    <property type="match status" value="1"/>
</dbReference>
<evidence type="ECO:0000256" key="1">
    <source>
        <dbReference type="ARBA" id="ARBA00004127"/>
    </source>
</evidence>
<comment type="similarity">
    <text evidence="2">Belongs to the major facilitator superfamily. Organophosphate:Pi antiporter (OPA) (TC 2.A.1.4) family.</text>
</comment>
<evidence type="ECO:0000256" key="5">
    <source>
        <dbReference type="ARBA" id="ARBA00023136"/>
    </source>
</evidence>
<dbReference type="PIRSF" id="PIRSF002808">
    <property type="entry name" value="Hexose_phosphate_transp"/>
    <property type="match status" value="1"/>
</dbReference>
<evidence type="ECO:0000259" key="7">
    <source>
        <dbReference type="PROSITE" id="PS50850"/>
    </source>
</evidence>
<dbReference type="Pfam" id="PF07690">
    <property type="entry name" value="MFS_1"/>
    <property type="match status" value="1"/>
</dbReference>
<sequence length="428" mass="46642">MAASTSPKAQIISAMSKRRWQWLAFLGLFLGYWGSVFCRTATEAVMPAMMLDKTIQFDKRTAGTMLACGNGAFILGKILCGVASESFGGTRVLTVSLLLVAFFAIAYARVYTASMLIGSYMLLKLFTAIWPAVTKLLSAWFDKEDYGKVLGGMSIGFQAGSVIATVLIGSMLSRGLHWRTVVTIPAVAMVMIVCLKQFLLYESPSKLGLAPATREAESPSKQKPQDHPMDKLSVRQALVYMMETPAFWVVAVASMALSGVFELQIFMPLYFKEALHLTPGQAAQAAALAPAGAIVSLVIGGFLYDRLRRQEKCFMMSTFLVITVVCIATLWRYNDLDIKLAVVVAFFLGFSVTTPFFLPITIFYMSFGGKRHTPTVTGILDCLGSLAAVIMDNLMGSFTWKDLFAVQFGCAIAGLVSLALLLSSRYST</sequence>
<keyword evidence="9" id="KW-1185">Reference proteome</keyword>
<feature type="transmembrane region" description="Helical" evidence="6">
    <location>
        <begin position="92"/>
        <end position="111"/>
    </location>
</feature>
<gene>
    <name evidence="8" type="primary">SLC37A2</name>
    <name evidence="8" type="ORF">BLAG_LOCUS23720</name>
</gene>
<feature type="transmembrane region" description="Helical" evidence="6">
    <location>
        <begin position="404"/>
        <end position="422"/>
    </location>
</feature>
<evidence type="ECO:0000313" key="8">
    <source>
        <dbReference type="EMBL" id="CAH1271882.1"/>
    </source>
</evidence>
<feature type="transmembrane region" description="Helical" evidence="6">
    <location>
        <begin position="149"/>
        <end position="172"/>
    </location>
</feature>
<organism evidence="8 9">
    <name type="scientific">Branchiostoma lanceolatum</name>
    <name type="common">Common lancelet</name>
    <name type="synonym">Amphioxus lanceolatum</name>
    <dbReference type="NCBI Taxonomy" id="7740"/>
    <lineage>
        <taxon>Eukaryota</taxon>
        <taxon>Metazoa</taxon>
        <taxon>Chordata</taxon>
        <taxon>Cephalochordata</taxon>
        <taxon>Leptocardii</taxon>
        <taxon>Amphioxiformes</taxon>
        <taxon>Branchiostomatidae</taxon>
        <taxon>Branchiostoma</taxon>
    </lineage>
</organism>
<feature type="transmembrane region" description="Helical" evidence="6">
    <location>
        <begin position="246"/>
        <end position="271"/>
    </location>
</feature>
<dbReference type="GO" id="GO:0016020">
    <property type="term" value="C:membrane"/>
    <property type="evidence" value="ECO:0007669"/>
    <property type="project" value="InterPro"/>
</dbReference>
<feature type="transmembrane region" description="Helical" evidence="6">
    <location>
        <begin position="376"/>
        <end position="398"/>
    </location>
</feature>
<dbReference type="Proteomes" id="UP000838412">
    <property type="component" value="Chromosome 8"/>
</dbReference>
<accession>A0A8K0F224</accession>
<feature type="transmembrane region" description="Helical" evidence="6">
    <location>
        <begin position="283"/>
        <end position="304"/>
    </location>
</feature>
<feature type="domain" description="Major facilitator superfamily (MFS) profile" evidence="7">
    <location>
        <begin position="20"/>
        <end position="426"/>
    </location>
</feature>
<dbReference type="EMBL" id="OV696693">
    <property type="protein sequence ID" value="CAH1271882.1"/>
    <property type="molecule type" value="Genomic_DNA"/>
</dbReference>
<feature type="transmembrane region" description="Helical" evidence="6">
    <location>
        <begin position="62"/>
        <end position="80"/>
    </location>
</feature>
<dbReference type="Gene3D" id="1.20.1250.20">
    <property type="entry name" value="MFS general substrate transporter like domains"/>
    <property type="match status" value="2"/>
</dbReference>
<keyword evidence="3 6" id="KW-0812">Transmembrane</keyword>
<dbReference type="PROSITE" id="PS50850">
    <property type="entry name" value="MFS"/>
    <property type="match status" value="1"/>
</dbReference>
<dbReference type="InterPro" id="IPR020846">
    <property type="entry name" value="MFS_dom"/>
</dbReference>